<reference evidence="1" key="1">
    <citation type="submission" date="2020-10" db="EMBL/GenBank/DDBJ databases">
        <authorList>
            <person name="Gilroy R."/>
        </authorList>
    </citation>
    <scope>NUCLEOTIDE SEQUENCE</scope>
    <source>
        <strain evidence="1">B1-8020</strain>
    </source>
</reference>
<organism evidence="1 2">
    <name type="scientific">Candidatus Merdivivens pullicola</name>
    <dbReference type="NCBI Taxonomy" id="2840872"/>
    <lineage>
        <taxon>Bacteria</taxon>
        <taxon>Pseudomonadati</taxon>
        <taxon>Bacteroidota</taxon>
        <taxon>Bacteroidia</taxon>
        <taxon>Bacteroidales</taxon>
        <taxon>Muribaculaceae</taxon>
        <taxon>Muribaculaceae incertae sedis</taxon>
        <taxon>Candidatus Merdivivens</taxon>
    </lineage>
</organism>
<dbReference type="Proteomes" id="UP000823604">
    <property type="component" value="Unassembled WGS sequence"/>
</dbReference>
<protein>
    <submittedName>
        <fullName evidence="1">Uncharacterized protein</fullName>
    </submittedName>
</protein>
<reference evidence="1" key="2">
    <citation type="journal article" date="2021" name="PeerJ">
        <title>Extensive microbial diversity within the chicken gut microbiome revealed by metagenomics and culture.</title>
        <authorList>
            <person name="Gilroy R."/>
            <person name="Ravi A."/>
            <person name="Getino M."/>
            <person name="Pursley I."/>
            <person name="Horton D.L."/>
            <person name="Alikhan N.F."/>
            <person name="Baker D."/>
            <person name="Gharbi K."/>
            <person name="Hall N."/>
            <person name="Watson M."/>
            <person name="Adriaenssens E.M."/>
            <person name="Foster-Nyarko E."/>
            <person name="Jarju S."/>
            <person name="Secka A."/>
            <person name="Antonio M."/>
            <person name="Oren A."/>
            <person name="Chaudhuri R.R."/>
            <person name="La Ragione R."/>
            <person name="Hildebrand F."/>
            <person name="Pallen M.J."/>
        </authorList>
    </citation>
    <scope>NUCLEOTIDE SEQUENCE</scope>
    <source>
        <strain evidence="1">B1-8020</strain>
    </source>
</reference>
<accession>A0A9D9IHZ3</accession>
<proteinExistence type="predicted"/>
<name>A0A9D9IHZ3_9BACT</name>
<evidence type="ECO:0000313" key="2">
    <source>
        <dbReference type="Proteomes" id="UP000823604"/>
    </source>
</evidence>
<dbReference type="EMBL" id="JADIMA010000028">
    <property type="protein sequence ID" value="MBO8472525.1"/>
    <property type="molecule type" value="Genomic_DNA"/>
</dbReference>
<dbReference type="AlphaFoldDB" id="A0A9D9IHZ3"/>
<evidence type="ECO:0000313" key="1">
    <source>
        <dbReference type="EMBL" id="MBO8472525.1"/>
    </source>
</evidence>
<sequence>MTHRDIQKAAAASADLFCEVTDCYDEYEVGRHVGYTKGFVDGDQWRIDSVWHKPNEQPKRNRVYLAQMGEEAFDTFYDSNNWESFSKGLNITRWAYIEDLLPEDNK</sequence>
<gene>
    <name evidence="1" type="ORF">IAB81_02715</name>
</gene>
<comment type="caution">
    <text evidence="1">The sequence shown here is derived from an EMBL/GenBank/DDBJ whole genome shotgun (WGS) entry which is preliminary data.</text>
</comment>